<feature type="repeat" description="TPR" evidence="1">
    <location>
        <begin position="655"/>
        <end position="688"/>
    </location>
</feature>
<feature type="transmembrane region" description="Helical" evidence="3">
    <location>
        <begin position="374"/>
        <end position="394"/>
    </location>
</feature>
<feature type="transmembrane region" description="Helical" evidence="3">
    <location>
        <begin position="202"/>
        <end position="231"/>
    </location>
</feature>
<dbReference type="Pfam" id="PF23914">
    <property type="entry name" value="TPR_CcmH_CycH"/>
    <property type="match status" value="1"/>
</dbReference>
<feature type="transmembrane region" description="Helical" evidence="3">
    <location>
        <begin position="110"/>
        <end position="128"/>
    </location>
</feature>
<dbReference type="OrthoDB" id="9797765at2"/>
<evidence type="ECO:0000259" key="4">
    <source>
        <dbReference type="Pfam" id="PF23914"/>
    </source>
</evidence>
<dbReference type="AlphaFoldDB" id="A0A2G1VZ03"/>
<dbReference type="PANTHER" id="PTHR44395">
    <property type="match status" value="1"/>
</dbReference>
<feature type="repeat" description="TPR" evidence="1">
    <location>
        <begin position="621"/>
        <end position="654"/>
    </location>
</feature>
<accession>A0A2G1VZ03</accession>
<feature type="transmembrane region" description="Helical" evidence="3">
    <location>
        <begin position="243"/>
        <end position="261"/>
    </location>
</feature>
<organism evidence="5 6">
    <name type="scientific">Rhodopirellula bahusiensis</name>
    <dbReference type="NCBI Taxonomy" id="2014065"/>
    <lineage>
        <taxon>Bacteria</taxon>
        <taxon>Pseudomonadati</taxon>
        <taxon>Planctomycetota</taxon>
        <taxon>Planctomycetia</taxon>
        <taxon>Pirellulales</taxon>
        <taxon>Pirellulaceae</taxon>
        <taxon>Rhodopirellula</taxon>
    </lineage>
</organism>
<keyword evidence="3" id="KW-0812">Transmembrane</keyword>
<feature type="transmembrane region" description="Helical" evidence="3">
    <location>
        <begin position="165"/>
        <end position="182"/>
    </location>
</feature>
<keyword evidence="1" id="KW-0802">TPR repeat</keyword>
<feature type="transmembrane region" description="Helical" evidence="3">
    <location>
        <begin position="26"/>
        <end position="50"/>
    </location>
</feature>
<dbReference type="Pfam" id="PF13424">
    <property type="entry name" value="TPR_12"/>
    <property type="match status" value="1"/>
</dbReference>
<dbReference type="EMBL" id="NIZW01000034">
    <property type="protein sequence ID" value="PHQ31997.1"/>
    <property type="molecule type" value="Genomic_DNA"/>
</dbReference>
<dbReference type="PANTHER" id="PTHR44395:SF1">
    <property type="entry name" value="PROTEIN O-MANNOSYL-TRANSFERASE TMTC3"/>
    <property type="match status" value="1"/>
</dbReference>
<dbReference type="InterPro" id="IPR019734">
    <property type="entry name" value="TPR_rpt"/>
</dbReference>
<name>A0A2G1VZ03_9BACT</name>
<feature type="transmembrane region" description="Helical" evidence="3">
    <location>
        <begin position="134"/>
        <end position="153"/>
    </location>
</feature>
<gene>
    <name evidence="5" type="ORF">CEE69_27910</name>
</gene>
<sequence length="689" mass="76857">MSASSESGPPPTNEPLDGEPATGEHLFTSSVLTTWILSAALFALTANAYLPAIQGGFIWDDDDYVTENPTLHSIEGLVAIWTDPSATPQYYPIVHSSFWIENHLWGMNPMGYHLVNVLIHCISALLLWRLLSRFSVPGAYVAALLFAVHPMHVESVAWVTERKNVLSGMFTLLTILCWLRYWDFSQPEPSDESTPRNRRWYALALICFIAALLSKTVASTLPAALIVMIWWKRGTVRVKDFTALLPFFVIGIGMGLLTVWLEKFQVGASGIDWELSPWQRVLIAGRALWFYAGKLVWPTELIFTYPRWEIDVTSWWQNAFPVAAVAVMVALFLMRHRLGRGPIAAVCLYAGTLFPALGFFDVYPMRFSFVADHFAYMASVPLIALVVGAVATWLQSKDEDDEEYGLGRHLPKLMAAGAALLLATVSFSQATIYSGLEVLWRDTLEKNPNSFMAHNNLGALLNRRGDYLEAETHLRQSLEIKPDFADSVINLAQARQNLGDLEEALSLYTRATELNPGLAEAYNGLGATQGMMGDFEASEATLNQAIEIDPNYANSYGNLATLRAAQGRNEEAIELFQTASQLDPERMEHRTNLARVLMSAQRWQDAMGAWQSILDESPDDVSAILNLGVIAANQQRTEDAIGYFERVLEIVPNHLSATYNLGAMHDALGNTEKAEQYFRRAERLQPQQQ</sequence>
<feature type="region of interest" description="Disordered" evidence="2">
    <location>
        <begin position="1"/>
        <end position="21"/>
    </location>
</feature>
<dbReference type="PROSITE" id="PS50293">
    <property type="entry name" value="TPR_REGION"/>
    <property type="match status" value="1"/>
</dbReference>
<feature type="transmembrane region" description="Helical" evidence="3">
    <location>
        <begin position="315"/>
        <end position="335"/>
    </location>
</feature>
<feature type="transmembrane region" description="Helical" evidence="3">
    <location>
        <begin position="414"/>
        <end position="436"/>
    </location>
</feature>
<feature type="domain" description="Cytochrome c-type biogenesis protein H TPR" evidence="4">
    <location>
        <begin position="542"/>
        <end position="653"/>
    </location>
</feature>
<evidence type="ECO:0000256" key="3">
    <source>
        <dbReference type="SAM" id="Phobius"/>
    </source>
</evidence>
<feature type="repeat" description="TPR" evidence="1">
    <location>
        <begin position="519"/>
        <end position="552"/>
    </location>
</feature>
<reference evidence="5 6" key="1">
    <citation type="submission" date="2017-06" db="EMBL/GenBank/DDBJ databases">
        <title>Description of Rhodopirellula bahusiensis sp. nov.</title>
        <authorList>
            <person name="Kizina J."/>
            <person name="Harder J."/>
        </authorList>
    </citation>
    <scope>NUCLEOTIDE SEQUENCE [LARGE SCALE GENOMIC DNA]</scope>
    <source>
        <strain evidence="5 6">SWK21</strain>
    </source>
</reference>
<dbReference type="RefSeq" id="WP_099263868.1">
    <property type="nucleotide sequence ID" value="NZ_NIZW01000034.1"/>
</dbReference>
<feature type="repeat" description="TPR" evidence="1">
    <location>
        <begin position="553"/>
        <end position="586"/>
    </location>
</feature>
<comment type="caution">
    <text evidence="5">The sequence shown here is derived from an EMBL/GenBank/DDBJ whole genome shotgun (WGS) entry which is preliminary data.</text>
</comment>
<evidence type="ECO:0000313" key="5">
    <source>
        <dbReference type="EMBL" id="PHQ31997.1"/>
    </source>
</evidence>
<dbReference type="InterPro" id="IPR056413">
    <property type="entry name" value="TPR_CcmH_CycH"/>
</dbReference>
<evidence type="ECO:0000256" key="1">
    <source>
        <dbReference type="PROSITE-ProRule" id="PRU00339"/>
    </source>
</evidence>
<proteinExistence type="predicted"/>
<dbReference type="SUPFAM" id="SSF48452">
    <property type="entry name" value="TPR-like"/>
    <property type="match status" value="1"/>
</dbReference>
<feature type="repeat" description="TPR" evidence="1">
    <location>
        <begin position="451"/>
        <end position="484"/>
    </location>
</feature>
<keyword evidence="6" id="KW-1185">Reference proteome</keyword>
<keyword evidence="3" id="KW-1133">Transmembrane helix</keyword>
<dbReference type="PROSITE" id="PS50005">
    <property type="entry name" value="TPR"/>
    <property type="match status" value="6"/>
</dbReference>
<dbReference type="Proteomes" id="UP000225740">
    <property type="component" value="Unassembled WGS sequence"/>
</dbReference>
<feature type="transmembrane region" description="Helical" evidence="3">
    <location>
        <begin position="341"/>
        <end position="362"/>
    </location>
</feature>
<dbReference type="SMART" id="SM00028">
    <property type="entry name" value="TPR"/>
    <property type="match status" value="7"/>
</dbReference>
<dbReference type="Pfam" id="PF13181">
    <property type="entry name" value="TPR_8"/>
    <property type="match status" value="1"/>
</dbReference>
<dbReference type="GeneID" id="90611698"/>
<dbReference type="InterPro" id="IPR011990">
    <property type="entry name" value="TPR-like_helical_dom_sf"/>
</dbReference>
<dbReference type="Gene3D" id="1.25.40.10">
    <property type="entry name" value="Tetratricopeptide repeat domain"/>
    <property type="match status" value="2"/>
</dbReference>
<feature type="repeat" description="TPR" evidence="1">
    <location>
        <begin position="485"/>
        <end position="518"/>
    </location>
</feature>
<protein>
    <submittedName>
        <fullName evidence="5">O-GlcNAc transferase</fullName>
    </submittedName>
</protein>
<keyword evidence="5" id="KW-0808">Transferase</keyword>
<evidence type="ECO:0000256" key="2">
    <source>
        <dbReference type="SAM" id="MobiDB-lite"/>
    </source>
</evidence>
<keyword evidence="3" id="KW-0472">Membrane</keyword>
<evidence type="ECO:0000313" key="6">
    <source>
        <dbReference type="Proteomes" id="UP000225740"/>
    </source>
</evidence>
<dbReference type="GO" id="GO:0016740">
    <property type="term" value="F:transferase activity"/>
    <property type="evidence" value="ECO:0007669"/>
    <property type="project" value="UniProtKB-KW"/>
</dbReference>